<reference evidence="9 10" key="1">
    <citation type="submission" date="2017-10" db="EMBL/GenBank/DDBJ databases">
        <title>Comparative genomics in systemic dimorphic fungi from Ajellomycetaceae.</title>
        <authorList>
            <person name="Munoz J.F."/>
            <person name="Mcewen J.G."/>
            <person name="Clay O.K."/>
            <person name="Cuomo C.A."/>
        </authorList>
    </citation>
    <scope>NUCLEOTIDE SEQUENCE [LARGE SCALE GENOMIC DNA]</scope>
    <source>
        <strain evidence="9 10">UAMH4076</strain>
    </source>
</reference>
<evidence type="ECO:0000259" key="8">
    <source>
        <dbReference type="PROSITE" id="PS50850"/>
    </source>
</evidence>
<accession>A0A2B7ZJ25</accession>
<dbReference type="PANTHER" id="PTHR23514">
    <property type="entry name" value="BYPASS OF STOP CODON PROTEIN 6"/>
    <property type="match status" value="1"/>
</dbReference>
<feature type="transmembrane region" description="Helical" evidence="7">
    <location>
        <begin position="237"/>
        <end position="259"/>
    </location>
</feature>
<evidence type="ECO:0000256" key="2">
    <source>
        <dbReference type="ARBA" id="ARBA00008335"/>
    </source>
</evidence>
<evidence type="ECO:0000256" key="3">
    <source>
        <dbReference type="ARBA" id="ARBA00022448"/>
    </source>
</evidence>
<proteinExistence type="inferred from homology"/>
<feature type="transmembrane region" description="Helical" evidence="7">
    <location>
        <begin position="310"/>
        <end position="333"/>
    </location>
</feature>
<dbReference type="AlphaFoldDB" id="A0A2B7ZJ25"/>
<gene>
    <name evidence="9" type="ORF">GX50_03535</name>
</gene>
<keyword evidence="6 7" id="KW-0472">Membrane</keyword>
<evidence type="ECO:0000256" key="5">
    <source>
        <dbReference type="ARBA" id="ARBA00022989"/>
    </source>
</evidence>
<dbReference type="InterPro" id="IPR011701">
    <property type="entry name" value="MFS"/>
</dbReference>
<feature type="transmembrane region" description="Helical" evidence="7">
    <location>
        <begin position="147"/>
        <end position="163"/>
    </location>
</feature>
<organism evidence="9 10">
    <name type="scientific">[Emmonsia] crescens</name>
    <dbReference type="NCBI Taxonomy" id="73230"/>
    <lineage>
        <taxon>Eukaryota</taxon>
        <taxon>Fungi</taxon>
        <taxon>Dikarya</taxon>
        <taxon>Ascomycota</taxon>
        <taxon>Pezizomycotina</taxon>
        <taxon>Eurotiomycetes</taxon>
        <taxon>Eurotiomycetidae</taxon>
        <taxon>Onygenales</taxon>
        <taxon>Ajellomycetaceae</taxon>
        <taxon>Emergomyces</taxon>
    </lineage>
</organism>
<protein>
    <recommendedName>
        <fullName evidence="8">Major facilitator superfamily (MFS) profile domain-containing protein</fullName>
    </recommendedName>
</protein>
<evidence type="ECO:0000256" key="6">
    <source>
        <dbReference type="ARBA" id="ARBA00023136"/>
    </source>
</evidence>
<comment type="similarity">
    <text evidence="2">Belongs to the major facilitator superfamily.</text>
</comment>
<dbReference type="SUPFAM" id="SSF103473">
    <property type="entry name" value="MFS general substrate transporter"/>
    <property type="match status" value="1"/>
</dbReference>
<keyword evidence="3" id="KW-0813">Transport</keyword>
<feature type="transmembrane region" description="Helical" evidence="7">
    <location>
        <begin position="380"/>
        <end position="398"/>
    </location>
</feature>
<feature type="transmembrane region" description="Helical" evidence="7">
    <location>
        <begin position="87"/>
        <end position="107"/>
    </location>
</feature>
<evidence type="ECO:0000256" key="1">
    <source>
        <dbReference type="ARBA" id="ARBA00004127"/>
    </source>
</evidence>
<dbReference type="GO" id="GO:0012505">
    <property type="term" value="C:endomembrane system"/>
    <property type="evidence" value="ECO:0007669"/>
    <property type="project" value="UniProtKB-SubCell"/>
</dbReference>
<feature type="domain" description="Major facilitator superfamily (MFS) profile" evidence="8">
    <location>
        <begin position="82"/>
        <end position="494"/>
    </location>
</feature>
<evidence type="ECO:0000313" key="10">
    <source>
        <dbReference type="Proteomes" id="UP000226031"/>
    </source>
</evidence>
<sequence length="494" mass="53308">MTSRFGERSNGNSTVVMELQTVQFPRPAVSTKSNGATQSINEPVDAASLSHCSASNTFEDTTLSITSNPPERWNFPKRNVFRFLATNYSFIVLGINDAAYGALIPYLETYYNVSYTVISLVFLSPLAGYITSAILNNMLHMRFGQRGPALLGPATHVIAYVIICFHPPYPVLVVAFIIAGFANGLADAAWNAWVGGMANANELLGLLHGSYGLGALLAPTIATSLITKAGWQWYEFYYLVAGSAFLELVFLGAAFWNATGAQYRETHPRTEVSHSTIPSDEEQQQVRKRDIILGKIFGNSRTAEAAKNKITWICAFFLIAYVGIEVALGGWIVTFMIRVRHASNFASGMASTGFWAGITVGRVVLGFVTPRLFKSEKHAVTAYLGATVVLELLFWLIPQFVVSAVMAAFLGFFLGPLFPAAVVAATKLLPKHLHVSAIGFAAALGASGATILPFAVGAIAQVKGVQVLQPIVLAMLIVDAGIWLCLPSLSKKKQ</sequence>
<feature type="transmembrane region" description="Helical" evidence="7">
    <location>
        <begin position="211"/>
        <end position="231"/>
    </location>
</feature>
<dbReference type="Proteomes" id="UP000226031">
    <property type="component" value="Unassembled WGS sequence"/>
</dbReference>
<dbReference type="STRING" id="73230.A0A2B7ZJ25"/>
<dbReference type="FunFam" id="1.20.1250.20:FF:000308">
    <property type="entry name" value="MFS efflux transporter"/>
    <property type="match status" value="1"/>
</dbReference>
<dbReference type="InterPro" id="IPR051788">
    <property type="entry name" value="MFS_Transporter"/>
</dbReference>
<dbReference type="InterPro" id="IPR020846">
    <property type="entry name" value="MFS_dom"/>
</dbReference>
<dbReference type="VEuPathDB" id="FungiDB:EMCG_01727"/>
<dbReference type="FunFam" id="1.20.1250.20:FF:000286">
    <property type="entry name" value="MFS efflux transporter"/>
    <property type="match status" value="1"/>
</dbReference>
<feature type="transmembrane region" description="Helical" evidence="7">
    <location>
        <begin position="437"/>
        <end position="461"/>
    </location>
</feature>
<dbReference type="EMBL" id="PDND01000058">
    <property type="protein sequence ID" value="PGH33625.1"/>
    <property type="molecule type" value="Genomic_DNA"/>
</dbReference>
<evidence type="ECO:0000256" key="4">
    <source>
        <dbReference type="ARBA" id="ARBA00022692"/>
    </source>
</evidence>
<feature type="transmembrane region" description="Helical" evidence="7">
    <location>
        <begin position="404"/>
        <end position="425"/>
    </location>
</feature>
<evidence type="ECO:0000313" key="9">
    <source>
        <dbReference type="EMBL" id="PGH33625.1"/>
    </source>
</evidence>
<keyword evidence="10" id="KW-1185">Reference proteome</keyword>
<feature type="transmembrane region" description="Helical" evidence="7">
    <location>
        <begin position="467"/>
        <end position="486"/>
    </location>
</feature>
<comment type="subcellular location">
    <subcellularLocation>
        <location evidence="1">Endomembrane system</location>
        <topology evidence="1">Multi-pass membrane protein</topology>
    </subcellularLocation>
</comment>
<name>A0A2B7ZJ25_9EURO</name>
<feature type="transmembrane region" description="Helical" evidence="7">
    <location>
        <begin position="169"/>
        <end position="190"/>
    </location>
</feature>
<evidence type="ECO:0000256" key="7">
    <source>
        <dbReference type="SAM" id="Phobius"/>
    </source>
</evidence>
<dbReference type="PANTHER" id="PTHR23514:SF3">
    <property type="entry name" value="BYPASS OF STOP CODON PROTEIN 6"/>
    <property type="match status" value="1"/>
</dbReference>
<feature type="transmembrane region" description="Helical" evidence="7">
    <location>
        <begin position="345"/>
        <end position="368"/>
    </location>
</feature>
<dbReference type="GO" id="GO:0016020">
    <property type="term" value="C:membrane"/>
    <property type="evidence" value="ECO:0007669"/>
    <property type="project" value="TreeGrafter"/>
</dbReference>
<dbReference type="InterPro" id="IPR036259">
    <property type="entry name" value="MFS_trans_sf"/>
</dbReference>
<dbReference type="Pfam" id="PF07690">
    <property type="entry name" value="MFS_1"/>
    <property type="match status" value="1"/>
</dbReference>
<dbReference type="PROSITE" id="PS50850">
    <property type="entry name" value="MFS"/>
    <property type="match status" value="1"/>
</dbReference>
<feature type="transmembrane region" description="Helical" evidence="7">
    <location>
        <begin position="113"/>
        <end position="135"/>
    </location>
</feature>
<dbReference type="Gene3D" id="1.20.1250.20">
    <property type="entry name" value="MFS general substrate transporter like domains"/>
    <property type="match status" value="2"/>
</dbReference>
<dbReference type="GO" id="GO:0022857">
    <property type="term" value="F:transmembrane transporter activity"/>
    <property type="evidence" value="ECO:0007669"/>
    <property type="project" value="InterPro"/>
</dbReference>
<keyword evidence="4 7" id="KW-0812">Transmembrane</keyword>
<keyword evidence="5 7" id="KW-1133">Transmembrane helix</keyword>
<comment type="caution">
    <text evidence="9">The sequence shown here is derived from an EMBL/GenBank/DDBJ whole genome shotgun (WGS) entry which is preliminary data.</text>
</comment>